<dbReference type="InterPro" id="IPR036053">
    <property type="entry name" value="PABP-dom"/>
</dbReference>
<dbReference type="SMART" id="SM00517">
    <property type="entry name" value="PolyA"/>
    <property type="match status" value="1"/>
</dbReference>
<dbReference type="Pfam" id="PF00658">
    <property type="entry name" value="MLLE"/>
    <property type="match status" value="1"/>
</dbReference>
<comment type="caution">
    <text evidence="2">The sequence shown here is derived from an EMBL/GenBank/DDBJ whole genome shotgun (WGS) entry which is preliminary data.</text>
</comment>
<evidence type="ECO:0000259" key="1">
    <source>
        <dbReference type="PROSITE" id="PS51309"/>
    </source>
</evidence>
<feature type="domain" description="PABC" evidence="1">
    <location>
        <begin position="83"/>
        <end position="161"/>
    </location>
</feature>
<name>A0AAV5S902_9BILA</name>
<dbReference type="PROSITE" id="PS51309">
    <property type="entry name" value="PABC"/>
    <property type="match status" value="1"/>
</dbReference>
<dbReference type="InterPro" id="IPR002004">
    <property type="entry name" value="PABP_HYD_C"/>
</dbReference>
<dbReference type="SUPFAM" id="SSF63570">
    <property type="entry name" value="PABC (PABP) domain"/>
    <property type="match status" value="1"/>
</dbReference>
<protein>
    <recommendedName>
        <fullName evidence="1">PABC domain-containing protein</fullName>
    </recommendedName>
</protein>
<accession>A0AAV5S902</accession>
<dbReference type="GO" id="GO:0003723">
    <property type="term" value="F:RNA binding"/>
    <property type="evidence" value="ECO:0007669"/>
    <property type="project" value="InterPro"/>
</dbReference>
<keyword evidence="3" id="KW-1185">Reference proteome</keyword>
<evidence type="ECO:0000313" key="3">
    <source>
        <dbReference type="Proteomes" id="UP001432027"/>
    </source>
</evidence>
<dbReference type="AlphaFoldDB" id="A0AAV5S902"/>
<gene>
    <name evidence="2" type="ORF">PENTCL1PPCAC_1169</name>
</gene>
<proteinExistence type="predicted"/>
<reference evidence="2" key="1">
    <citation type="submission" date="2023-10" db="EMBL/GenBank/DDBJ databases">
        <title>Genome assembly of Pristionchus species.</title>
        <authorList>
            <person name="Yoshida K."/>
            <person name="Sommer R.J."/>
        </authorList>
    </citation>
    <scope>NUCLEOTIDE SEQUENCE</scope>
    <source>
        <strain evidence="2">RS0144</strain>
    </source>
</reference>
<sequence>FNMRMSGPYMGRPGQRAFAPAPTPLMMLQPRSQESQKTIMTPGTGARLAEEERAMAPITQQTSMMYNQRPAAPRPTAIYAGGQDPITSGQLVQADPQDQKQMLGERIYSQIGQVYGERPGVGKITGMLLQMDNAELIEMLQDAEFFRAKVDEAIHALVSSK</sequence>
<dbReference type="Gene3D" id="1.10.1900.10">
    <property type="entry name" value="c-terminal domain of poly(a) binding protein"/>
    <property type="match status" value="1"/>
</dbReference>
<organism evidence="2 3">
    <name type="scientific">Pristionchus entomophagus</name>
    <dbReference type="NCBI Taxonomy" id="358040"/>
    <lineage>
        <taxon>Eukaryota</taxon>
        <taxon>Metazoa</taxon>
        <taxon>Ecdysozoa</taxon>
        <taxon>Nematoda</taxon>
        <taxon>Chromadorea</taxon>
        <taxon>Rhabditida</taxon>
        <taxon>Rhabditina</taxon>
        <taxon>Diplogasteromorpha</taxon>
        <taxon>Diplogasteroidea</taxon>
        <taxon>Neodiplogasteridae</taxon>
        <taxon>Pristionchus</taxon>
    </lineage>
</organism>
<evidence type="ECO:0000313" key="2">
    <source>
        <dbReference type="EMBL" id="GMS78994.1"/>
    </source>
</evidence>
<dbReference type="EMBL" id="BTSX01000001">
    <property type="protein sequence ID" value="GMS78994.1"/>
    <property type="molecule type" value="Genomic_DNA"/>
</dbReference>
<feature type="non-terminal residue" evidence="2">
    <location>
        <position position="1"/>
    </location>
</feature>
<dbReference type="Proteomes" id="UP001432027">
    <property type="component" value="Unassembled WGS sequence"/>
</dbReference>